<comment type="caution">
    <text evidence="1">The sequence shown here is derived from an EMBL/GenBank/DDBJ whole genome shotgun (WGS) entry which is preliminary data.</text>
</comment>
<evidence type="ECO:0000313" key="1">
    <source>
        <dbReference type="EMBL" id="RUS33606.1"/>
    </source>
</evidence>
<evidence type="ECO:0000313" key="2">
    <source>
        <dbReference type="Proteomes" id="UP000274822"/>
    </source>
</evidence>
<gene>
    <name evidence="1" type="ORF">BC938DRAFT_470932</name>
</gene>
<accession>A0A433QV18</accession>
<dbReference type="AlphaFoldDB" id="A0A433QV18"/>
<organism evidence="1 2">
    <name type="scientific">Jimgerdemannia flammicorona</name>
    <dbReference type="NCBI Taxonomy" id="994334"/>
    <lineage>
        <taxon>Eukaryota</taxon>
        <taxon>Fungi</taxon>
        <taxon>Fungi incertae sedis</taxon>
        <taxon>Mucoromycota</taxon>
        <taxon>Mucoromycotina</taxon>
        <taxon>Endogonomycetes</taxon>
        <taxon>Endogonales</taxon>
        <taxon>Endogonaceae</taxon>
        <taxon>Jimgerdemannia</taxon>
    </lineage>
</organism>
<protein>
    <submittedName>
        <fullName evidence="1">Uncharacterized protein</fullName>
    </submittedName>
</protein>
<name>A0A433QV18_9FUNG</name>
<sequence length="317" mass="36487">MTALALIKQAADLYEDICRRTLKEELSLSSIGFCVQGLKVDGRTFDNVTTIEETKNYIKKRDNDIDQPQAPPLNSTHLTLKKKGSQASLKEAKSFVQLWQDTPDAERDALGFNNFEVDIVAIVNATDEIAFKQDSRMKNLNPKMEIMHDGSERSQSPFSDTEPQRYIVGEVSKDPKLCDQKLLQLERDLCYLLVAQREARNDSELEACDVFAFVFVGMYAKSFKVFHTLREHNFLLSLTLYIFLGFPKNASEKVRRFVQTNRKALQLLGELYDAGRLFIMVEEVYDNDIGIQITVIRQCQHVAYSRNRCHRRPRETD</sequence>
<proteinExistence type="predicted"/>
<reference evidence="1 2" key="1">
    <citation type="journal article" date="2018" name="New Phytol.">
        <title>Phylogenomics of Endogonaceae and evolution of mycorrhizas within Mucoromycota.</title>
        <authorList>
            <person name="Chang Y."/>
            <person name="Desiro A."/>
            <person name="Na H."/>
            <person name="Sandor L."/>
            <person name="Lipzen A."/>
            <person name="Clum A."/>
            <person name="Barry K."/>
            <person name="Grigoriev I.V."/>
            <person name="Martin F.M."/>
            <person name="Stajich J.E."/>
            <person name="Smith M.E."/>
            <person name="Bonito G."/>
            <person name="Spatafora J.W."/>
        </authorList>
    </citation>
    <scope>NUCLEOTIDE SEQUENCE [LARGE SCALE GENOMIC DNA]</scope>
    <source>
        <strain evidence="1 2">AD002</strain>
    </source>
</reference>
<keyword evidence="2" id="KW-1185">Reference proteome</keyword>
<dbReference type="Proteomes" id="UP000274822">
    <property type="component" value="Unassembled WGS sequence"/>
</dbReference>
<dbReference type="EMBL" id="RBNJ01001075">
    <property type="protein sequence ID" value="RUS33606.1"/>
    <property type="molecule type" value="Genomic_DNA"/>
</dbReference>